<keyword evidence="4" id="KW-0640">Prion</keyword>
<comment type="caution">
    <text evidence="4">The sequence shown here is derived from an EMBL/GenBank/DDBJ whole genome shotgun (WGS) entry which is preliminary data.</text>
</comment>
<dbReference type="AlphaFoldDB" id="A0A1Y1Z1B8"/>
<keyword evidence="4" id="KW-0034">Amyloid</keyword>
<proteinExistence type="predicted"/>
<dbReference type="Gene3D" id="1.20.120.1020">
    <property type="entry name" value="Prion-inhibition and propagation, HeLo domain"/>
    <property type="match status" value="1"/>
</dbReference>
<sequence length="588" mass="66439">MSDPLSAAGLVLAALTLPAQAFSSCVLAYNTVSDLSVAGKHFGSLFWLFKIQQTRFLVWGQNCDIYSDGLTPERLSLPVYEAIVGTLIQIQDLLQDVRKLQGYYGLKQIPTTNTAEPRISMREIRRQATVVFKVQKSCSMFKKLKWVVKDSNDFSRLIDQLTQYNDALYQFSPLISRSSQTAAVDAEALALAIVDQGWQGVQALQQAVSPNPQNLSPGSNSHLSAQSAAYLRSAQRSSVEDGPSQSLPRFTVDKHLYMEYRHFSLLKELRNDAPQRRSWALIQSYTGYTPVKVVLEWRSYNQREVFGDIKNGLQLRVEALTRMLQASPKPPGFRILDCLGYVEDDSIARFGFVFRYPQHSKVDVPLTLFQIIDQQHPPFLGKRFQLAVSLAESLYELHASRWLHKGINSHNVLFFEGPKMQQSQNIQTTGAAPQFPPSLDNPFLAGFALSRPEDGVSDNLCPDEVEIYRHPDVQGLAGASVPRYHPLYDIYSIGMILLEIGTWCTLKNFYRNGQNGYAFRDRLLNQKASLLGVSMGERYMSAARKCIDGSFEGMSGFQDNERDDPDYIVNLHRSFYWEVVKTLKECHV</sequence>
<evidence type="ECO:0000256" key="1">
    <source>
        <dbReference type="SAM" id="SignalP"/>
    </source>
</evidence>
<keyword evidence="1" id="KW-0732">Signal</keyword>
<name>A0A1Y1Z1B8_9PLEO</name>
<organism evidence="4 5">
    <name type="scientific">Clohesyomyces aquaticus</name>
    <dbReference type="NCBI Taxonomy" id="1231657"/>
    <lineage>
        <taxon>Eukaryota</taxon>
        <taxon>Fungi</taxon>
        <taxon>Dikarya</taxon>
        <taxon>Ascomycota</taxon>
        <taxon>Pezizomycotina</taxon>
        <taxon>Dothideomycetes</taxon>
        <taxon>Pleosporomycetidae</taxon>
        <taxon>Pleosporales</taxon>
        <taxon>Lindgomycetaceae</taxon>
        <taxon>Clohesyomyces</taxon>
    </lineage>
</organism>
<accession>A0A1Y1Z1B8</accession>
<evidence type="ECO:0000313" key="4">
    <source>
        <dbReference type="EMBL" id="ORY03747.1"/>
    </source>
</evidence>
<dbReference type="Gene3D" id="1.10.510.10">
    <property type="entry name" value="Transferase(Phosphotransferase) domain 1"/>
    <property type="match status" value="1"/>
</dbReference>
<evidence type="ECO:0000259" key="2">
    <source>
        <dbReference type="Pfam" id="PF14479"/>
    </source>
</evidence>
<evidence type="ECO:0000259" key="3">
    <source>
        <dbReference type="Pfam" id="PF24476"/>
    </source>
</evidence>
<reference evidence="4 5" key="1">
    <citation type="submission" date="2016-07" db="EMBL/GenBank/DDBJ databases">
        <title>Pervasive Adenine N6-methylation of Active Genes in Fungi.</title>
        <authorList>
            <consortium name="DOE Joint Genome Institute"/>
            <person name="Mondo S.J."/>
            <person name="Dannebaum R.O."/>
            <person name="Kuo R.C."/>
            <person name="Labutti K."/>
            <person name="Haridas S."/>
            <person name="Kuo A."/>
            <person name="Salamov A."/>
            <person name="Ahrendt S.R."/>
            <person name="Lipzen A."/>
            <person name="Sullivan W."/>
            <person name="Andreopoulos W.B."/>
            <person name="Clum A."/>
            <person name="Lindquist E."/>
            <person name="Daum C."/>
            <person name="Ramamoorthy G.K."/>
            <person name="Gryganskyi A."/>
            <person name="Culley D."/>
            <person name="Magnuson J.K."/>
            <person name="James T.Y."/>
            <person name="O'Malley M.A."/>
            <person name="Stajich J.E."/>
            <person name="Spatafora J.W."/>
            <person name="Visel A."/>
            <person name="Grigoriev I.V."/>
        </authorList>
    </citation>
    <scope>NUCLEOTIDE SEQUENCE [LARGE SCALE GENOMIC DNA]</scope>
    <source>
        <strain evidence="4 5">CBS 115471</strain>
    </source>
</reference>
<keyword evidence="5" id="KW-1185">Reference proteome</keyword>
<dbReference type="SUPFAM" id="SSF56112">
    <property type="entry name" value="Protein kinase-like (PK-like)"/>
    <property type="match status" value="1"/>
</dbReference>
<dbReference type="InterPro" id="IPR011009">
    <property type="entry name" value="Kinase-like_dom_sf"/>
</dbReference>
<feature type="domain" description="Prion-inhibition and propagation HeLo" evidence="2">
    <location>
        <begin position="9"/>
        <end position="189"/>
    </location>
</feature>
<protein>
    <submittedName>
        <fullName evidence="4">Prion-inhibition and propagation-domain-containing protein</fullName>
    </submittedName>
</protein>
<dbReference type="PANTHER" id="PTHR37542">
    <property type="entry name" value="HELO DOMAIN-CONTAINING PROTEIN-RELATED"/>
    <property type="match status" value="1"/>
</dbReference>
<feature type="domain" description="DUF7580" evidence="3">
    <location>
        <begin position="382"/>
        <end position="584"/>
    </location>
</feature>
<dbReference type="InterPro" id="IPR038305">
    <property type="entry name" value="HeLo_sf"/>
</dbReference>
<dbReference type="Proteomes" id="UP000193144">
    <property type="component" value="Unassembled WGS sequence"/>
</dbReference>
<dbReference type="Pfam" id="PF14479">
    <property type="entry name" value="HeLo"/>
    <property type="match status" value="1"/>
</dbReference>
<feature type="chain" id="PRO_5012960153" evidence="1">
    <location>
        <begin position="22"/>
        <end position="588"/>
    </location>
</feature>
<feature type="signal peptide" evidence="1">
    <location>
        <begin position="1"/>
        <end position="21"/>
    </location>
</feature>
<gene>
    <name evidence="4" type="ORF">BCR34DRAFT_605123</name>
</gene>
<evidence type="ECO:0000313" key="5">
    <source>
        <dbReference type="Proteomes" id="UP000193144"/>
    </source>
</evidence>
<dbReference type="OrthoDB" id="1911848at2759"/>
<dbReference type="Pfam" id="PF24476">
    <property type="entry name" value="DUF7580"/>
    <property type="match status" value="1"/>
</dbReference>
<dbReference type="InterPro" id="IPR029498">
    <property type="entry name" value="HeLo_dom"/>
</dbReference>
<dbReference type="EMBL" id="MCFA01000143">
    <property type="protein sequence ID" value="ORY03747.1"/>
    <property type="molecule type" value="Genomic_DNA"/>
</dbReference>
<dbReference type="InterPro" id="IPR056002">
    <property type="entry name" value="DUF7580"/>
</dbReference>